<reference evidence="13" key="3">
    <citation type="submission" date="2025-08" db="UniProtKB">
        <authorList>
            <consortium name="RefSeq"/>
        </authorList>
    </citation>
    <scope>IDENTIFICATION</scope>
    <source>
        <strain evidence="13">NI907</strain>
    </source>
</reference>
<evidence type="ECO:0000256" key="7">
    <source>
        <dbReference type="ARBA" id="ARBA00022989"/>
    </source>
</evidence>
<evidence type="ECO:0000256" key="9">
    <source>
        <dbReference type="ARBA" id="ARBA00023180"/>
    </source>
</evidence>
<feature type="region of interest" description="Disordered" evidence="11">
    <location>
        <begin position="662"/>
        <end position="685"/>
    </location>
</feature>
<dbReference type="GO" id="GO:0005886">
    <property type="term" value="C:plasma membrane"/>
    <property type="evidence" value="ECO:0007669"/>
    <property type="project" value="UniProtKB-SubCell"/>
</dbReference>
<feature type="transmembrane region" description="Helical" evidence="10">
    <location>
        <begin position="324"/>
        <end position="344"/>
    </location>
</feature>
<evidence type="ECO:0000256" key="6">
    <source>
        <dbReference type="ARBA" id="ARBA00022971"/>
    </source>
</evidence>
<sequence length="685" mass="75130">MKIPDLPKGLKCVSMGTKFAFKPRPLHQVHKSQPAPYLGLRSRLSQIWLNCWTALFILVLARLVMLISGLNDNITDAKEKALSACTKVEDIGSAMASMPHYLSHGVNKLAVESISREVSGTVNMLLLVLTIVENIIYFAINFHIGTYVCLIAAFIHGAFDVGIDAADAMAEQMSNAIGKITEGLNDEVNKFQSTINDLVSKLNKGTSLGGLLGSDSATVPKLDISGSLGDLKSIHIDSGDFVRSLKDMKEKTPTFDDVQNFTKRTIAVPFDLARKELNESSGAWVPPDDMFPLAPKQSLSFCSGNTAVADFFNGLYRIVHRTQIVLLVIMPILASLACILMAVLETKRYYSQKKLAQQMLDGEYDAMDALYQGSRPLSSALGLWIGSKLKRSDRKYLARWAWAYVTSAPALFVFWLAVAGMLSCLCQLIILRLVKKEAPALINRVGDFAKDVVSTLDEVSTRWATDANEVLVKHTNEINTKLLSNVKTATSAVNNTLSTFQTEMNKRLDDVFEGTVLHNVVKDVVRCLLGLKIEAVENGIKWVNEQAHFSFPLFPRDLFSSGAQQSILGDSNMTSFLSSPSTVTTDEISAAVYQVIDRLRNGMIRDALISVGLLLVYLVFVLVGVIRLLFNIKGPTGPVGSTTANTCNTDFTIETLQHKYEEPAASAPRDPTTSPHRLAPRTTVS</sequence>
<dbReference type="RefSeq" id="XP_030976152.1">
    <property type="nucleotide sequence ID" value="XM_031132343.1"/>
</dbReference>
<evidence type="ECO:0000256" key="8">
    <source>
        <dbReference type="ARBA" id="ARBA00023136"/>
    </source>
</evidence>
<comment type="caution">
    <text evidence="10">Lacks conserved residue(s) required for the propagation of feature annotation.</text>
</comment>
<reference evidence="13" key="2">
    <citation type="submission" date="2019-10" db="EMBL/GenBank/DDBJ databases">
        <authorList>
            <consortium name="NCBI Genome Project"/>
        </authorList>
    </citation>
    <scope>NUCLEOTIDE SEQUENCE</scope>
    <source>
        <strain evidence="13">NI907</strain>
    </source>
</reference>
<dbReference type="Proteomes" id="UP000515153">
    <property type="component" value="Unplaced"/>
</dbReference>
<evidence type="ECO:0000313" key="13">
    <source>
        <dbReference type="RefSeq" id="XP_030976152.1"/>
    </source>
</evidence>
<dbReference type="GO" id="GO:0032220">
    <property type="term" value="P:plasma membrane fusion involved in cytogamy"/>
    <property type="evidence" value="ECO:0007669"/>
    <property type="project" value="TreeGrafter"/>
</dbReference>
<dbReference type="PANTHER" id="PTHR31030:SF1">
    <property type="entry name" value="PLASMA MEMBRANE FUSION PROTEIN PRM1"/>
    <property type="match status" value="1"/>
</dbReference>
<feature type="transmembrane region" description="Helical" evidence="10">
    <location>
        <begin position="118"/>
        <end position="138"/>
    </location>
</feature>
<keyword evidence="6 10" id="KW-0184">Conjugation</keyword>
<evidence type="ECO:0000256" key="2">
    <source>
        <dbReference type="ARBA" id="ARBA00004651"/>
    </source>
</evidence>
<reference evidence="13" key="1">
    <citation type="journal article" date="2019" name="Mol. Biol. Evol.">
        <title>Blast fungal genomes show frequent chromosomal changes, gene gains and losses, and effector gene turnover.</title>
        <authorList>
            <person name="Gomez Luciano L.B."/>
            <person name="Jason Tsai I."/>
            <person name="Chuma I."/>
            <person name="Tosa Y."/>
            <person name="Chen Y.H."/>
            <person name="Li J.Y."/>
            <person name="Li M.Y."/>
            <person name="Jade Lu M.Y."/>
            <person name="Nakayashiki H."/>
            <person name="Li W.H."/>
        </authorList>
    </citation>
    <scope>NUCLEOTIDE SEQUENCE</scope>
    <source>
        <strain evidence="13">NI907</strain>
    </source>
</reference>
<comment type="subcellular location">
    <subcellularLocation>
        <location evidence="2 10">Cell membrane</location>
        <topology evidence="2 10">Multi-pass membrane protein</topology>
    </subcellularLocation>
</comment>
<protein>
    <recommendedName>
        <fullName evidence="10">Plasma membrane fusion protein PRM1</fullName>
    </recommendedName>
</protein>
<gene>
    <name evidence="13" type="ORF">PgNI_12394</name>
</gene>
<evidence type="ECO:0000256" key="1">
    <source>
        <dbReference type="ARBA" id="ARBA00002512"/>
    </source>
</evidence>
<organism evidence="12 13">
    <name type="scientific">Pyricularia grisea</name>
    <name type="common">Crabgrass-specific blast fungus</name>
    <name type="synonym">Magnaporthe grisea</name>
    <dbReference type="NCBI Taxonomy" id="148305"/>
    <lineage>
        <taxon>Eukaryota</taxon>
        <taxon>Fungi</taxon>
        <taxon>Dikarya</taxon>
        <taxon>Ascomycota</taxon>
        <taxon>Pezizomycotina</taxon>
        <taxon>Sordariomycetes</taxon>
        <taxon>Sordariomycetidae</taxon>
        <taxon>Magnaporthales</taxon>
        <taxon>Pyriculariaceae</taxon>
        <taxon>Pyricularia</taxon>
    </lineage>
</organism>
<feature type="transmembrane region" description="Helical" evidence="10">
    <location>
        <begin position="607"/>
        <end position="630"/>
    </location>
</feature>
<feature type="transmembrane region" description="Helical" evidence="10">
    <location>
        <begin position="47"/>
        <end position="70"/>
    </location>
</feature>
<name>A0A6P8AMK8_PYRGI</name>
<dbReference type="InterPro" id="IPR026777">
    <property type="entry name" value="PRM1"/>
</dbReference>
<evidence type="ECO:0000256" key="4">
    <source>
        <dbReference type="ARBA" id="ARBA00022475"/>
    </source>
</evidence>
<keyword evidence="7 10" id="KW-1133">Transmembrane helix</keyword>
<dbReference type="KEGG" id="pgri:PgNI_12394"/>
<comment type="similarity">
    <text evidence="3 10">Belongs to the PRM1 family.</text>
</comment>
<evidence type="ECO:0000256" key="10">
    <source>
        <dbReference type="RuleBase" id="RU366035"/>
    </source>
</evidence>
<dbReference type="AlphaFoldDB" id="A0A6P8AMK8"/>
<dbReference type="PANTHER" id="PTHR31030">
    <property type="entry name" value="PLASMA MEMBRANE FUSION PROTEIN PRM1"/>
    <property type="match status" value="1"/>
</dbReference>
<accession>A0A6P8AMK8</accession>
<keyword evidence="12" id="KW-1185">Reference proteome</keyword>
<evidence type="ECO:0000256" key="11">
    <source>
        <dbReference type="SAM" id="MobiDB-lite"/>
    </source>
</evidence>
<dbReference type="GO" id="GO:0043332">
    <property type="term" value="C:mating projection tip"/>
    <property type="evidence" value="ECO:0007669"/>
    <property type="project" value="UniProtKB-UniRule"/>
</dbReference>
<evidence type="ECO:0000313" key="12">
    <source>
        <dbReference type="Proteomes" id="UP000515153"/>
    </source>
</evidence>
<dbReference type="GeneID" id="41967247"/>
<comment type="function">
    <text evidence="1 10">Involved in cell fusion during mating by stabilizing the plasma membrane fusion event.</text>
</comment>
<evidence type="ECO:0000256" key="5">
    <source>
        <dbReference type="ARBA" id="ARBA00022692"/>
    </source>
</evidence>
<keyword evidence="8 10" id="KW-0472">Membrane</keyword>
<evidence type="ECO:0000256" key="3">
    <source>
        <dbReference type="ARBA" id="ARBA00010780"/>
    </source>
</evidence>
<keyword evidence="9" id="KW-0325">Glycoprotein</keyword>
<proteinExistence type="inferred from homology"/>
<keyword evidence="4 10" id="KW-1003">Cell membrane</keyword>
<keyword evidence="5 10" id="KW-0812">Transmembrane</keyword>